<sequence>MGDEIDLSGDGGVLKQIVRRAKPDAIAPSDDFPVVDGMIITLDKKKREEAKAAAAARIQAKLDAKKGQGKGKGKGKSK</sequence>
<accession>A0A8S9K7X0</accession>
<comment type="caution">
    <text evidence="1">The sequence shown here is derived from an EMBL/GenBank/DDBJ whole genome shotgun (WGS) entry which is preliminary data.</text>
</comment>
<name>A0A8S9K7X0_BRACR</name>
<evidence type="ECO:0000313" key="1">
    <source>
        <dbReference type="EMBL" id="KAF2589907.1"/>
    </source>
</evidence>
<dbReference type="EMBL" id="QGKY02000190">
    <property type="protein sequence ID" value="KAF2589907.1"/>
    <property type="molecule type" value="Genomic_DNA"/>
</dbReference>
<dbReference type="AlphaFoldDB" id="A0A8S9K7X0"/>
<proteinExistence type="predicted"/>
<organism evidence="1">
    <name type="scientific">Brassica cretica</name>
    <name type="common">Mustard</name>
    <dbReference type="NCBI Taxonomy" id="69181"/>
    <lineage>
        <taxon>Eukaryota</taxon>
        <taxon>Viridiplantae</taxon>
        <taxon>Streptophyta</taxon>
        <taxon>Embryophyta</taxon>
        <taxon>Tracheophyta</taxon>
        <taxon>Spermatophyta</taxon>
        <taxon>Magnoliopsida</taxon>
        <taxon>eudicotyledons</taxon>
        <taxon>Gunneridae</taxon>
        <taxon>Pentapetalae</taxon>
        <taxon>rosids</taxon>
        <taxon>malvids</taxon>
        <taxon>Brassicales</taxon>
        <taxon>Brassicaceae</taxon>
        <taxon>Brassiceae</taxon>
        <taxon>Brassica</taxon>
    </lineage>
</organism>
<protein>
    <submittedName>
        <fullName evidence="1">Uncharacterized protein</fullName>
    </submittedName>
</protein>
<gene>
    <name evidence="1" type="ORF">F2Q70_00040929</name>
</gene>
<reference evidence="1" key="1">
    <citation type="submission" date="2019-12" db="EMBL/GenBank/DDBJ databases">
        <title>Genome sequencing and annotation of Brassica cretica.</title>
        <authorList>
            <person name="Studholme D.J."/>
            <person name="Sarris P.F."/>
        </authorList>
    </citation>
    <scope>NUCLEOTIDE SEQUENCE</scope>
    <source>
        <strain evidence="1">PFS-102/07</strain>
        <tissue evidence="1">Leaf</tissue>
    </source>
</reference>